<feature type="compositionally biased region" description="Low complexity" evidence="5">
    <location>
        <begin position="13"/>
        <end position="26"/>
    </location>
</feature>
<keyword evidence="3" id="KW-0862">Zinc</keyword>
<dbReference type="Pfam" id="PF01753">
    <property type="entry name" value="zf-MYND"/>
    <property type="match status" value="1"/>
</dbReference>
<dbReference type="OrthoDB" id="432970at2759"/>
<feature type="domain" description="MYND-type" evidence="6">
    <location>
        <begin position="46"/>
        <end position="86"/>
    </location>
</feature>
<evidence type="ECO:0000313" key="7">
    <source>
        <dbReference type="EMBL" id="RKP26004.1"/>
    </source>
</evidence>
<keyword evidence="2 4" id="KW-0863">Zinc-finger</keyword>
<protein>
    <recommendedName>
        <fullName evidence="6">MYND-type domain-containing protein</fullName>
    </recommendedName>
</protein>
<keyword evidence="1" id="KW-0479">Metal-binding</keyword>
<dbReference type="Gene3D" id="6.10.140.2220">
    <property type="match status" value="1"/>
</dbReference>
<feature type="region of interest" description="Disordered" evidence="5">
    <location>
        <begin position="1"/>
        <end position="28"/>
    </location>
</feature>
<name>A0A4P9Z0S5_9FUNG</name>
<dbReference type="SUPFAM" id="SSF144232">
    <property type="entry name" value="HIT/MYND zinc finger-like"/>
    <property type="match status" value="1"/>
</dbReference>
<accession>A0A4P9Z0S5</accession>
<dbReference type="InterPro" id="IPR002893">
    <property type="entry name" value="Znf_MYND"/>
</dbReference>
<dbReference type="PROSITE" id="PS50865">
    <property type="entry name" value="ZF_MYND_2"/>
    <property type="match status" value="1"/>
</dbReference>
<keyword evidence="8" id="KW-1185">Reference proteome</keyword>
<evidence type="ECO:0000256" key="2">
    <source>
        <dbReference type="ARBA" id="ARBA00022771"/>
    </source>
</evidence>
<dbReference type="GO" id="GO:0008270">
    <property type="term" value="F:zinc ion binding"/>
    <property type="evidence" value="ECO:0007669"/>
    <property type="project" value="UniProtKB-KW"/>
</dbReference>
<organism evidence="7 8">
    <name type="scientific">Syncephalis pseudoplumigaleata</name>
    <dbReference type="NCBI Taxonomy" id="1712513"/>
    <lineage>
        <taxon>Eukaryota</taxon>
        <taxon>Fungi</taxon>
        <taxon>Fungi incertae sedis</taxon>
        <taxon>Zoopagomycota</taxon>
        <taxon>Zoopagomycotina</taxon>
        <taxon>Zoopagomycetes</taxon>
        <taxon>Zoopagales</taxon>
        <taxon>Piptocephalidaceae</taxon>
        <taxon>Syncephalis</taxon>
    </lineage>
</organism>
<evidence type="ECO:0000256" key="1">
    <source>
        <dbReference type="ARBA" id="ARBA00022723"/>
    </source>
</evidence>
<dbReference type="AlphaFoldDB" id="A0A4P9Z0S5"/>
<dbReference type="Pfam" id="PF20179">
    <property type="entry name" value="MSS51_C"/>
    <property type="match status" value="1"/>
</dbReference>
<dbReference type="PANTHER" id="PTHR47570">
    <property type="entry name" value="ZINC ION BINDING PROTEIN"/>
    <property type="match status" value="1"/>
</dbReference>
<dbReference type="PANTHER" id="PTHR47570:SF2">
    <property type="entry name" value="MYND-TYPE DOMAIN-CONTAINING PROTEIN"/>
    <property type="match status" value="1"/>
</dbReference>
<dbReference type="EMBL" id="KZ989544">
    <property type="protein sequence ID" value="RKP26004.1"/>
    <property type="molecule type" value="Genomic_DNA"/>
</dbReference>
<evidence type="ECO:0000256" key="5">
    <source>
        <dbReference type="SAM" id="MobiDB-lite"/>
    </source>
</evidence>
<gene>
    <name evidence="7" type="ORF">SYNPS1DRAFT_28283</name>
</gene>
<sequence length="309" mass="34677">MTVSPNTTDKAEASTTATTASSNAPVADKKRVQAAVAAHRQAGYKCVQCRGTLKSEKTLCGACRGVFYCSKPCQEQHWRSNHKIACELYKHILSKSTTDDLPFSFPKRVKPSKYEEWLQQQNILDKGIWRREAGGSTKYAYGELPPVPANELWALPESALPAPLCKPLAKKQAAAPSEVLKNWADYYSFRQLPADSPIAVILSLPLTLYHVITECLPERIQKRKELRIYLLGAEKELDQLPVLAELAHLLPETKFHITLVGPKVLDDMKADDPHPNIRLAFRRGHYHELCQLEGSKRLRPANLDKKSTN</sequence>
<proteinExistence type="predicted"/>
<evidence type="ECO:0000256" key="3">
    <source>
        <dbReference type="ARBA" id="ARBA00022833"/>
    </source>
</evidence>
<reference evidence="8" key="1">
    <citation type="journal article" date="2018" name="Nat. Microbiol.">
        <title>Leveraging single-cell genomics to expand the fungal tree of life.</title>
        <authorList>
            <person name="Ahrendt S.R."/>
            <person name="Quandt C.A."/>
            <person name="Ciobanu D."/>
            <person name="Clum A."/>
            <person name="Salamov A."/>
            <person name="Andreopoulos B."/>
            <person name="Cheng J.F."/>
            <person name="Woyke T."/>
            <person name="Pelin A."/>
            <person name="Henrissat B."/>
            <person name="Reynolds N.K."/>
            <person name="Benny G.L."/>
            <person name="Smith M.E."/>
            <person name="James T.Y."/>
            <person name="Grigoriev I.V."/>
        </authorList>
    </citation>
    <scope>NUCLEOTIDE SEQUENCE [LARGE SCALE GENOMIC DNA]</scope>
    <source>
        <strain evidence="8">Benny S71-1</strain>
    </source>
</reference>
<evidence type="ECO:0000313" key="8">
    <source>
        <dbReference type="Proteomes" id="UP000278143"/>
    </source>
</evidence>
<dbReference type="Proteomes" id="UP000278143">
    <property type="component" value="Unassembled WGS sequence"/>
</dbReference>
<evidence type="ECO:0000259" key="6">
    <source>
        <dbReference type="PROSITE" id="PS50865"/>
    </source>
</evidence>
<evidence type="ECO:0000256" key="4">
    <source>
        <dbReference type="PROSITE-ProRule" id="PRU00134"/>
    </source>
</evidence>
<dbReference type="PROSITE" id="PS01360">
    <property type="entry name" value="ZF_MYND_1"/>
    <property type="match status" value="1"/>
</dbReference>
<dbReference type="InterPro" id="IPR046824">
    <property type="entry name" value="Mss51-like_C"/>
</dbReference>